<name>A0A1H4ITP9_9HYPH</name>
<dbReference type="RefSeq" id="WP_007009557.1">
    <property type="nucleotide sequence ID" value="NZ_FNSL01000001.1"/>
</dbReference>
<organism evidence="1 2">
    <name type="scientific">Nitratireductor aquibiodomus</name>
    <dbReference type="NCBI Taxonomy" id="204799"/>
    <lineage>
        <taxon>Bacteria</taxon>
        <taxon>Pseudomonadati</taxon>
        <taxon>Pseudomonadota</taxon>
        <taxon>Alphaproteobacteria</taxon>
        <taxon>Hyphomicrobiales</taxon>
        <taxon>Phyllobacteriaceae</taxon>
        <taxon>Nitratireductor</taxon>
    </lineage>
</organism>
<keyword evidence="2" id="KW-1185">Reference proteome</keyword>
<evidence type="ECO:0000313" key="2">
    <source>
        <dbReference type="Proteomes" id="UP000199064"/>
    </source>
</evidence>
<protein>
    <submittedName>
        <fullName evidence="1">Uncharacterized protein</fullName>
    </submittedName>
</protein>
<dbReference type="Proteomes" id="UP000199064">
    <property type="component" value="Unassembled WGS sequence"/>
</dbReference>
<sequence length="44" mass="4901">MLIFTLAAAMTVAMLIATVVGLHEEAGRVKLENRVRSSANRRFR</sequence>
<dbReference type="AlphaFoldDB" id="A0A1H4ITP9"/>
<evidence type="ECO:0000313" key="1">
    <source>
        <dbReference type="EMBL" id="SEB36602.1"/>
    </source>
</evidence>
<gene>
    <name evidence="1" type="ORF">SAMN05216452_0440</name>
</gene>
<dbReference type="EMBL" id="FNSL01000001">
    <property type="protein sequence ID" value="SEB36602.1"/>
    <property type="molecule type" value="Genomic_DNA"/>
</dbReference>
<reference evidence="2" key="1">
    <citation type="submission" date="2016-10" db="EMBL/GenBank/DDBJ databases">
        <authorList>
            <person name="Varghese N."/>
            <person name="Submissions S."/>
        </authorList>
    </citation>
    <scope>NUCLEOTIDE SEQUENCE [LARGE SCALE GENOMIC DNA]</scope>
    <source>
        <strain evidence="2">ES.061</strain>
    </source>
</reference>
<accession>A0A1H4ITP9</accession>
<proteinExistence type="predicted"/>